<dbReference type="InterPro" id="IPR038883">
    <property type="entry name" value="AN11006-like"/>
</dbReference>
<evidence type="ECO:0000256" key="1">
    <source>
        <dbReference type="SAM" id="MobiDB-lite"/>
    </source>
</evidence>
<protein>
    <recommendedName>
        <fullName evidence="2">2EXR domain-containing protein</fullName>
    </recommendedName>
</protein>
<gene>
    <name evidence="3" type="ORF">OHK93_008411</name>
</gene>
<organism evidence="3 4">
    <name type="scientific">Ramalina farinacea</name>
    <dbReference type="NCBI Taxonomy" id="258253"/>
    <lineage>
        <taxon>Eukaryota</taxon>
        <taxon>Fungi</taxon>
        <taxon>Dikarya</taxon>
        <taxon>Ascomycota</taxon>
        <taxon>Pezizomycotina</taxon>
        <taxon>Lecanoromycetes</taxon>
        <taxon>OSLEUM clade</taxon>
        <taxon>Lecanoromycetidae</taxon>
        <taxon>Lecanorales</taxon>
        <taxon>Lecanorineae</taxon>
        <taxon>Ramalinaceae</taxon>
        <taxon>Ramalina</taxon>
    </lineage>
</organism>
<comment type="caution">
    <text evidence="3">The sequence shown here is derived from an EMBL/GenBank/DDBJ whole genome shotgun (WGS) entry which is preliminary data.</text>
</comment>
<accession>A0AA43QMD9</accession>
<feature type="domain" description="2EXR" evidence="2">
    <location>
        <begin position="70"/>
        <end position="150"/>
    </location>
</feature>
<proteinExistence type="predicted"/>
<keyword evidence="4" id="KW-1185">Reference proteome</keyword>
<feature type="region of interest" description="Disordered" evidence="1">
    <location>
        <begin position="1"/>
        <end position="57"/>
    </location>
</feature>
<dbReference type="Pfam" id="PF20150">
    <property type="entry name" value="2EXR"/>
    <property type="match status" value="1"/>
</dbReference>
<dbReference type="AlphaFoldDB" id="A0AA43QMD9"/>
<feature type="compositionally biased region" description="Acidic residues" evidence="1">
    <location>
        <begin position="27"/>
        <end position="37"/>
    </location>
</feature>
<evidence type="ECO:0000259" key="2">
    <source>
        <dbReference type="Pfam" id="PF20150"/>
    </source>
</evidence>
<dbReference type="EMBL" id="JAPUFD010000009">
    <property type="protein sequence ID" value="MDI1489133.1"/>
    <property type="molecule type" value="Genomic_DNA"/>
</dbReference>
<sequence>MADLTPNVRSSKRKRAQVTYYDSDSSHEEDNDYESDFPNDASAGSSKRRKIAPAKAPASRPLPIRDIFTFMHLAPELRNRIYELALTAPEDIVLKTKQKDYRRNPIRSKAPSKSFVPHKYPLHPKVLLLNKQINSEAQPILYGRNKFSFEQSIAMHCFLASIGTINVASLTHVSLEAYSGRNGGHGTNSSAGMDYPAMVLLAPAHQLRVFEIGCLVFLAFEKKKELSDNAVGFYRMAYPWLDARGDKAVESLRLMEINKVIGGGYSRKPMEADKVKIFKDQLRKVMNSR</sequence>
<dbReference type="PANTHER" id="PTHR42085">
    <property type="entry name" value="F-BOX DOMAIN-CONTAINING PROTEIN"/>
    <property type="match status" value="1"/>
</dbReference>
<dbReference type="InterPro" id="IPR045518">
    <property type="entry name" value="2EXR"/>
</dbReference>
<reference evidence="3" key="1">
    <citation type="journal article" date="2023" name="Genome Biol. Evol.">
        <title>First Whole Genome Sequence and Flow Cytometry Genome Size Data for the Lichen-Forming Fungus Ramalina farinacea (Ascomycota).</title>
        <authorList>
            <person name="Llewellyn T."/>
            <person name="Mian S."/>
            <person name="Hill R."/>
            <person name="Leitch I.J."/>
            <person name="Gaya E."/>
        </authorList>
    </citation>
    <scope>NUCLEOTIDE SEQUENCE</scope>
    <source>
        <strain evidence="3">LIQ254RAFAR</strain>
    </source>
</reference>
<dbReference type="Proteomes" id="UP001161017">
    <property type="component" value="Unassembled WGS sequence"/>
</dbReference>
<name>A0AA43QMD9_9LECA</name>
<dbReference type="PANTHER" id="PTHR42085:SF8">
    <property type="entry name" value="F-BOX DOMAIN-CONTAINING PROTEIN"/>
    <property type="match status" value="1"/>
</dbReference>
<evidence type="ECO:0000313" key="4">
    <source>
        <dbReference type="Proteomes" id="UP001161017"/>
    </source>
</evidence>
<evidence type="ECO:0000313" key="3">
    <source>
        <dbReference type="EMBL" id="MDI1489133.1"/>
    </source>
</evidence>